<evidence type="ECO:0008006" key="3">
    <source>
        <dbReference type="Google" id="ProtNLM"/>
    </source>
</evidence>
<comment type="caution">
    <text evidence="1">The sequence shown here is derived from an EMBL/GenBank/DDBJ whole genome shotgun (WGS) entry which is preliminary data.</text>
</comment>
<dbReference type="PANTHER" id="PTHR37549:SF1">
    <property type="entry name" value="LIPOPROTEIN LPRI"/>
    <property type="match status" value="1"/>
</dbReference>
<gene>
    <name evidence="1" type="ORF">HLB44_10850</name>
</gene>
<keyword evidence="2" id="KW-1185">Reference proteome</keyword>
<name>A0ABX2EFS5_9BURK</name>
<organism evidence="1 2">
    <name type="scientific">Pseudaquabacterium terrae</name>
    <dbReference type="NCBI Taxonomy" id="2732868"/>
    <lineage>
        <taxon>Bacteria</taxon>
        <taxon>Pseudomonadati</taxon>
        <taxon>Pseudomonadota</taxon>
        <taxon>Betaproteobacteria</taxon>
        <taxon>Burkholderiales</taxon>
        <taxon>Sphaerotilaceae</taxon>
        <taxon>Pseudaquabacterium</taxon>
    </lineage>
</organism>
<evidence type="ECO:0000313" key="2">
    <source>
        <dbReference type="Proteomes" id="UP000737171"/>
    </source>
</evidence>
<dbReference type="InterPro" id="IPR052755">
    <property type="entry name" value="Lysozyme_Inhibitor_LprI"/>
</dbReference>
<accession>A0ABX2EFS5</accession>
<reference evidence="1 2" key="1">
    <citation type="submission" date="2020-05" db="EMBL/GenBank/DDBJ databases">
        <title>Aquincola sp. isolate from soil.</title>
        <authorList>
            <person name="Han J."/>
            <person name="Kim D.-U."/>
        </authorList>
    </citation>
    <scope>NUCLEOTIDE SEQUENCE [LARGE SCALE GENOMIC DNA]</scope>
    <source>
        <strain evidence="1 2">S2</strain>
    </source>
</reference>
<protein>
    <recommendedName>
        <fullName evidence="3">Lysozyme inhibitor LprI N-terminal domain-containing protein</fullName>
    </recommendedName>
</protein>
<evidence type="ECO:0000313" key="1">
    <source>
        <dbReference type="EMBL" id="NRF67484.1"/>
    </source>
</evidence>
<sequence length="218" mass="23365">MAAAGFILAPLAGAASFPCDMAKQAIEKTICSSSETSDLDEYLGRYYAAARGVFRHAEACLVSDQRAWLRTVRDACKDTACLKRTYLDRLAVLHAIQPGATSLRNVDLPKVPPLVWIVPPASDQVAAPRNRATTPLVASGRIVDEIASGDGIVLKSNAGEKVLIVPSMFLEQSTTDALTVLGRLPNATYEVRGRTETQAQPVKAFATGQCAFVYRTAP</sequence>
<proteinExistence type="predicted"/>
<dbReference type="PANTHER" id="PTHR37549">
    <property type="entry name" value="LIPOPROTEIN LPRI"/>
    <property type="match status" value="1"/>
</dbReference>
<dbReference type="RefSeq" id="WP_173122595.1">
    <property type="nucleotide sequence ID" value="NZ_JABRWJ010000003.1"/>
</dbReference>
<dbReference type="EMBL" id="JABRWJ010000003">
    <property type="protein sequence ID" value="NRF67484.1"/>
    <property type="molecule type" value="Genomic_DNA"/>
</dbReference>
<dbReference type="Proteomes" id="UP000737171">
    <property type="component" value="Unassembled WGS sequence"/>
</dbReference>